<dbReference type="Pfam" id="PF00498">
    <property type="entry name" value="FHA"/>
    <property type="match status" value="1"/>
</dbReference>
<dbReference type="Pfam" id="PF17123">
    <property type="entry name" value="zf-RING_11"/>
    <property type="match status" value="1"/>
</dbReference>
<evidence type="ECO:0000256" key="4">
    <source>
        <dbReference type="ARBA" id="ARBA00022786"/>
    </source>
</evidence>
<dbReference type="PANTHER" id="PTHR15067">
    <property type="entry name" value="E3 UBIQUITIN-PROTEIN LIGASE RNF8"/>
    <property type="match status" value="1"/>
</dbReference>
<evidence type="ECO:0000313" key="10">
    <source>
        <dbReference type="EMBL" id="CDZ97828.1"/>
    </source>
</evidence>
<dbReference type="Gene3D" id="2.60.200.20">
    <property type="match status" value="1"/>
</dbReference>
<dbReference type="GO" id="GO:0006511">
    <property type="term" value="P:ubiquitin-dependent protein catabolic process"/>
    <property type="evidence" value="ECO:0007669"/>
    <property type="project" value="TreeGrafter"/>
</dbReference>
<feature type="compositionally biased region" description="Polar residues" evidence="7">
    <location>
        <begin position="222"/>
        <end position="239"/>
    </location>
</feature>
<feature type="domain" description="RING-type" evidence="9">
    <location>
        <begin position="471"/>
        <end position="515"/>
    </location>
</feature>
<feature type="compositionally biased region" description="Polar residues" evidence="7">
    <location>
        <begin position="20"/>
        <end position="37"/>
    </location>
</feature>
<dbReference type="GO" id="GO:0016567">
    <property type="term" value="P:protein ubiquitination"/>
    <property type="evidence" value="ECO:0007669"/>
    <property type="project" value="TreeGrafter"/>
</dbReference>
<feature type="region of interest" description="Disordered" evidence="7">
    <location>
        <begin position="565"/>
        <end position="619"/>
    </location>
</feature>
<evidence type="ECO:0000256" key="5">
    <source>
        <dbReference type="ARBA" id="ARBA00022833"/>
    </source>
</evidence>
<feature type="compositionally biased region" description="Polar residues" evidence="7">
    <location>
        <begin position="182"/>
        <end position="204"/>
    </location>
</feature>
<feature type="compositionally biased region" description="Polar residues" evidence="7">
    <location>
        <begin position="148"/>
        <end position="162"/>
    </location>
</feature>
<name>A0A0F7SJK8_PHARH</name>
<evidence type="ECO:0000256" key="3">
    <source>
        <dbReference type="ARBA" id="ARBA00022771"/>
    </source>
</evidence>
<dbReference type="SUPFAM" id="SSF49879">
    <property type="entry name" value="SMAD/FHA domain"/>
    <property type="match status" value="1"/>
</dbReference>
<dbReference type="Gene3D" id="3.30.40.10">
    <property type="entry name" value="Zinc/RING finger domain, C3HC4 (zinc finger)"/>
    <property type="match status" value="1"/>
</dbReference>
<keyword evidence="1" id="KW-0808">Transferase</keyword>
<feature type="compositionally biased region" description="Low complexity" evidence="7">
    <location>
        <begin position="125"/>
        <end position="140"/>
    </location>
</feature>
<dbReference type="SMART" id="SM00240">
    <property type="entry name" value="FHA"/>
    <property type="match status" value="1"/>
</dbReference>
<sequence length="798" mass="83301">MPPAADSGAGSGSSPWLPAQTLSGATPPQSPGRSSFLPSFMRRPRAATGGSSSLAIPNLTAEGLSNPPARLTIGSLPSQAQISSPSSLASPSTQQAPTARSTDSLASTSAGSPVPPQIIRRRTTQSIPQLQQQPQPQSSLRSRAHGSGSPNRTGPSSPPLSSSHREDPIGALGARLMRRISNHGSSVGSRQPTTAGPTKSNSTPPGGPVSEREEGEARASGTAPSESRTEPVSNAPTRQAPSASSSSANPPSAPFPTVGSSSSSAPTHRLRLVPMLETSHSLSFDPILRDVRQSTSIAPTIGSVAENGEVYHPIKIGRFTDKQNGSDGGPRGGALTSSKVAFKSKVVSRCHAEIWALAGGSFFVKDTKSSSGTFLNHQRLSPPGVESKPYALTDGDVLQLGVDYQGGTEQIFRSVKMRIEIGRAWQNAANSFNTNALKQLNALGGGTTSSLSASTSKEKAKKTAKTSVTDCCICLFSVTICQSLFIAPCSHVFHYKCIRPLLQQHYPGFSCPLCRSFADLEEDVETEDAWEVASRRESLISRKGSLKSVKLAFDQALEHALTAAENEPGDGGHPGDRQVAGNIGVGSTDVSASISAERGGDEQEGDENGRERWPGGEETAQMDPVFQNGFIFGPADPASTAELDGVRVVSSSALPVSPLNGPDEITESVRPTAHPQSFSANNPFAGSISQQTTPSQTPLMGSGMPLGFPVQHAHQLHSQQGARLTAPGLELIVESSPVLMPETSVGDDEDEDEEEEETDGRARGVVKPNANYEGGGNGSAGPSSEHPIPASPEIHIFV</sequence>
<dbReference type="GO" id="GO:0061630">
    <property type="term" value="F:ubiquitin protein ligase activity"/>
    <property type="evidence" value="ECO:0007669"/>
    <property type="project" value="TreeGrafter"/>
</dbReference>
<dbReference type="PANTHER" id="PTHR15067:SF7">
    <property type="entry name" value="E3 UBIQUITIN-PROTEIN LIGASE DMA1-RELATED"/>
    <property type="match status" value="1"/>
</dbReference>
<dbReference type="GO" id="GO:0032153">
    <property type="term" value="C:cell division site"/>
    <property type="evidence" value="ECO:0007669"/>
    <property type="project" value="TreeGrafter"/>
</dbReference>
<keyword evidence="5" id="KW-0862">Zinc</keyword>
<evidence type="ECO:0000256" key="7">
    <source>
        <dbReference type="SAM" id="MobiDB-lite"/>
    </source>
</evidence>
<evidence type="ECO:0000259" key="9">
    <source>
        <dbReference type="PROSITE" id="PS50089"/>
    </source>
</evidence>
<dbReference type="SUPFAM" id="SSF57850">
    <property type="entry name" value="RING/U-box"/>
    <property type="match status" value="1"/>
</dbReference>
<dbReference type="InterPro" id="IPR000253">
    <property type="entry name" value="FHA_dom"/>
</dbReference>
<dbReference type="InterPro" id="IPR008984">
    <property type="entry name" value="SMAD_FHA_dom_sf"/>
</dbReference>
<dbReference type="GO" id="GO:0008270">
    <property type="term" value="F:zinc ion binding"/>
    <property type="evidence" value="ECO:0007669"/>
    <property type="project" value="UniProtKB-KW"/>
</dbReference>
<dbReference type="GO" id="GO:0000151">
    <property type="term" value="C:ubiquitin ligase complex"/>
    <property type="evidence" value="ECO:0007669"/>
    <property type="project" value="TreeGrafter"/>
</dbReference>
<feature type="compositionally biased region" description="Polar residues" evidence="7">
    <location>
        <begin position="98"/>
        <end position="111"/>
    </location>
</feature>
<dbReference type="PROSITE" id="PS50006">
    <property type="entry name" value="FHA_DOMAIN"/>
    <property type="match status" value="1"/>
</dbReference>
<dbReference type="GO" id="GO:0005829">
    <property type="term" value="C:cytosol"/>
    <property type="evidence" value="ECO:0007669"/>
    <property type="project" value="TreeGrafter"/>
</dbReference>
<feature type="compositionally biased region" description="Low complexity" evidence="7">
    <location>
        <begin position="1"/>
        <end position="15"/>
    </location>
</feature>
<keyword evidence="2" id="KW-0479">Metal-binding</keyword>
<feature type="compositionally biased region" description="Low complexity" evidence="7">
    <location>
        <begin position="75"/>
        <end position="97"/>
    </location>
</feature>
<evidence type="ECO:0000256" key="1">
    <source>
        <dbReference type="ARBA" id="ARBA00022679"/>
    </source>
</evidence>
<reference evidence="10" key="1">
    <citation type="submission" date="2014-08" db="EMBL/GenBank/DDBJ databases">
        <authorList>
            <person name="Sharma Rahul"/>
            <person name="Thines Marco"/>
        </authorList>
    </citation>
    <scope>NUCLEOTIDE SEQUENCE</scope>
</reference>
<protein>
    <submittedName>
        <fullName evidence="10">FOG: FHA domain</fullName>
    </submittedName>
</protein>
<dbReference type="EMBL" id="LN483249">
    <property type="protein sequence ID" value="CDZ97828.1"/>
    <property type="molecule type" value="Genomic_DNA"/>
</dbReference>
<dbReference type="PROSITE" id="PS50089">
    <property type="entry name" value="ZF_RING_2"/>
    <property type="match status" value="1"/>
</dbReference>
<organism evidence="10">
    <name type="scientific">Phaffia rhodozyma</name>
    <name type="common">Yeast</name>
    <name type="synonym">Xanthophyllomyces dendrorhous</name>
    <dbReference type="NCBI Taxonomy" id="264483"/>
    <lineage>
        <taxon>Eukaryota</taxon>
        <taxon>Fungi</taxon>
        <taxon>Dikarya</taxon>
        <taxon>Basidiomycota</taxon>
        <taxon>Agaricomycotina</taxon>
        <taxon>Tremellomycetes</taxon>
        <taxon>Cystofilobasidiales</taxon>
        <taxon>Mrakiaceae</taxon>
        <taxon>Phaffia</taxon>
    </lineage>
</organism>
<dbReference type="InterPro" id="IPR013083">
    <property type="entry name" value="Znf_RING/FYVE/PHD"/>
</dbReference>
<dbReference type="AlphaFoldDB" id="A0A0F7SJK8"/>
<evidence type="ECO:0000256" key="2">
    <source>
        <dbReference type="ARBA" id="ARBA00022723"/>
    </source>
</evidence>
<proteinExistence type="predicted"/>
<feature type="compositionally biased region" description="Acidic residues" evidence="7">
    <location>
        <begin position="745"/>
        <end position="758"/>
    </location>
</feature>
<feature type="compositionally biased region" description="Low complexity" evidence="7">
    <location>
        <begin position="240"/>
        <end position="250"/>
    </location>
</feature>
<dbReference type="InterPro" id="IPR001841">
    <property type="entry name" value="Znf_RING"/>
</dbReference>
<keyword evidence="4" id="KW-0833">Ubl conjugation pathway</keyword>
<keyword evidence="3 6" id="KW-0863">Zinc-finger</keyword>
<dbReference type="FunFam" id="3.30.40.10:FF:000646">
    <property type="entry name" value="Unplaced genomic scaffold supercont1.3, whole genome shotgun sequence"/>
    <property type="match status" value="1"/>
</dbReference>
<feature type="region of interest" description="Disordered" evidence="7">
    <location>
        <begin position="735"/>
        <end position="798"/>
    </location>
</feature>
<dbReference type="SMART" id="SM00184">
    <property type="entry name" value="RING"/>
    <property type="match status" value="1"/>
</dbReference>
<evidence type="ECO:0000259" key="8">
    <source>
        <dbReference type="PROSITE" id="PS50006"/>
    </source>
</evidence>
<feature type="domain" description="FHA" evidence="8">
    <location>
        <begin position="314"/>
        <end position="380"/>
    </location>
</feature>
<evidence type="ECO:0000256" key="6">
    <source>
        <dbReference type="PROSITE-ProRule" id="PRU00175"/>
    </source>
</evidence>
<feature type="region of interest" description="Disordered" evidence="7">
    <location>
        <begin position="1"/>
        <end position="266"/>
    </location>
</feature>
<accession>A0A0F7SJK8</accession>